<keyword evidence="1" id="KW-0378">Hydrolase</keyword>
<protein>
    <submittedName>
        <fullName evidence="1">Superfamily hydrolase</fullName>
    </submittedName>
</protein>
<reference evidence="1" key="1">
    <citation type="submission" date="2022-08" db="EMBL/GenBank/DDBJ databases">
        <title>Novel sulfate-reducing endosymbionts in the free-living metamonad Anaeramoeba.</title>
        <authorList>
            <person name="Jerlstrom-Hultqvist J."/>
            <person name="Cepicka I."/>
            <person name="Gallot-Lavallee L."/>
            <person name="Salas-Leiva D."/>
            <person name="Curtis B.A."/>
            <person name="Zahonova K."/>
            <person name="Pipaliya S."/>
            <person name="Dacks J."/>
            <person name="Roger A.J."/>
        </authorList>
    </citation>
    <scope>NUCLEOTIDE SEQUENCE</scope>
    <source>
        <strain evidence="1">Schooner1</strain>
    </source>
</reference>
<sequence length="216" mass="25088">MENYSTIISEVEEYCKQGYEEYDCSHDYEHCNRVRNHCLKIGSSYEDPIIEGMDKQKGFLILEISSLVHDLIDHKYGSVEKQTKKLEEFLNQRITKSEIEAIMTLINNISYSKQIKEKVPTNLGKLELARCILRDADRLDALGAMGVGRVFIYSTTRNPLTALKEARKHFDDKLFKLNNLIVTEPAKKIAQQLHDFMIQFCEQFDKEMNGGLWLKD</sequence>
<proteinExistence type="predicted"/>
<evidence type="ECO:0000313" key="2">
    <source>
        <dbReference type="Proteomes" id="UP001150062"/>
    </source>
</evidence>
<accession>A0ABQ8XEH2</accession>
<dbReference type="GO" id="GO:0016787">
    <property type="term" value="F:hydrolase activity"/>
    <property type="evidence" value="ECO:0007669"/>
    <property type="project" value="UniProtKB-KW"/>
</dbReference>
<dbReference type="EMBL" id="JAOAOG010000309">
    <property type="protein sequence ID" value="KAJ6230715.1"/>
    <property type="molecule type" value="Genomic_DNA"/>
</dbReference>
<dbReference type="PANTHER" id="PTHR33594">
    <property type="entry name" value="SUPERFAMILY HYDROLASE, PUTATIVE (AFU_ORTHOLOGUE AFUA_1G03035)-RELATED"/>
    <property type="match status" value="1"/>
</dbReference>
<keyword evidence="2" id="KW-1185">Reference proteome</keyword>
<dbReference type="Proteomes" id="UP001150062">
    <property type="component" value="Unassembled WGS sequence"/>
</dbReference>
<name>A0ABQ8XEH2_9EUKA</name>
<organism evidence="1 2">
    <name type="scientific">Anaeramoeba flamelloides</name>
    <dbReference type="NCBI Taxonomy" id="1746091"/>
    <lineage>
        <taxon>Eukaryota</taxon>
        <taxon>Metamonada</taxon>
        <taxon>Anaeramoebidae</taxon>
        <taxon>Anaeramoeba</taxon>
    </lineage>
</organism>
<comment type="caution">
    <text evidence="1">The sequence shown here is derived from an EMBL/GenBank/DDBJ whole genome shotgun (WGS) entry which is preliminary data.</text>
</comment>
<dbReference type="SUPFAM" id="SSF109604">
    <property type="entry name" value="HD-domain/PDEase-like"/>
    <property type="match status" value="1"/>
</dbReference>
<dbReference type="Gene3D" id="1.10.3210.50">
    <property type="match status" value="1"/>
</dbReference>
<evidence type="ECO:0000313" key="1">
    <source>
        <dbReference type="EMBL" id="KAJ6230715.1"/>
    </source>
</evidence>
<dbReference type="PANTHER" id="PTHR33594:SF1">
    <property type="entry name" value="HD_PDEASE DOMAIN-CONTAINING PROTEIN"/>
    <property type="match status" value="1"/>
</dbReference>
<gene>
    <name evidence="1" type="ORF">M0813_06503</name>
</gene>